<evidence type="ECO:0000313" key="2">
    <source>
        <dbReference type="Proteomes" id="UP000886520"/>
    </source>
</evidence>
<proteinExistence type="predicted"/>
<name>A0A9D4ZFC9_ADICA</name>
<keyword evidence="2" id="KW-1185">Reference proteome</keyword>
<comment type="caution">
    <text evidence="1">The sequence shown here is derived from an EMBL/GenBank/DDBJ whole genome shotgun (WGS) entry which is preliminary data.</text>
</comment>
<dbReference type="Proteomes" id="UP000886520">
    <property type="component" value="Chromosome 14"/>
</dbReference>
<evidence type="ECO:0000313" key="1">
    <source>
        <dbReference type="EMBL" id="KAI5070706.1"/>
    </source>
</evidence>
<dbReference type="AlphaFoldDB" id="A0A9D4ZFC9"/>
<sequence length="131" mass="14975">MMDNLNQSLDNDFQAFVWEFEAIWSKLVKATALENVDFLKLTKFVDCLHVKVRDKVKIDGPCTYEEAVAYAQSRTKKLLKKQQAKQVLASPLVPKPITREELQVIQPFVDAHVVAVDRRDDNVEMIPYGPG</sequence>
<protein>
    <submittedName>
        <fullName evidence="1">Uncharacterized protein</fullName>
    </submittedName>
</protein>
<gene>
    <name evidence="1" type="ORF">GOP47_0015049</name>
</gene>
<dbReference type="OrthoDB" id="1996402at2759"/>
<dbReference type="EMBL" id="JABFUD020000014">
    <property type="protein sequence ID" value="KAI5070706.1"/>
    <property type="molecule type" value="Genomic_DNA"/>
</dbReference>
<reference evidence="1" key="1">
    <citation type="submission" date="2021-01" db="EMBL/GenBank/DDBJ databases">
        <title>Adiantum capillus-veneris genome.</title>
        <authorList>
            <person name="Fang Y."/>
            <person name="Liao Q."/>
        </authorList>
    </citation>
    <scope>NUCLEOTIDE SEQUENCE</scope>
    <source>
        <strain evidence="1">H3</strain>
        <tissue evidence="1">Leaf</tissue>
    </source>
</reference>
<accession>A0A9D4ZFC9</accession>
<organism evidence="1 2">
    <name type="scientific">Adiantum capillus-veneris</name>
    <name type="common">Maidenhair fern</name>
    <dbReference type="NCBI Taxonomy" id="13818"/>
    <lineage>
        <taxon>Eukaryota</taxon>
        <taxon>Viridiplantae</taxon>
        <taxon>Streptophyta</taxon>
        <taxon>Embryophyta</taxon>
        <taxon>Tracheophyta</taxon>
        <taxon>Polypodiopsida</taxon>
        <taxon>Polypodiidae</taxon>
        <taxon>Polypodiales</taxon>
        <taxon>Pteridineae</taxon>
        <taxon>Pteridaceae</taxon>
        <taxon>Vittarioideae</taxon>
        <taxon>Adiantum</taxon>
    </lineage>
</organism>